<evidence type="ECO:0000313" key="3">
    <source>
        <dbReference type="EMBL" id="SFD10610.1"/>
    </source>
</evidence>
<dbReference type="Pfam" id="PF08666">
    <property type="entry name" value="SAF"/>
    <property type="match status" value="1"/>
</dbReference>
<evidence type="ECO:0000313" key="4">
    <source>
        <dbReference type="Proteomes" id="UP000199690"/>
    </source>
</evidence>
<dbReference type="Proteomes" id="UP000236729">
    <property type="component" value="Unassembled WGS sequence"/>
</dbReference>
<dbReference type="EMBL" id="FNVB01000005">
    <property type="protein sequence ID" value="SEG80111.1"/>
    <property type="molecule type" value="Genomic_DNA"/>
</dbReference>
<proteinExistence type="predicted"/>
<organism evidence="2 5">
    <name type="scientific">Saccharopolyspora kobensis</name>
    <dbReference type="NCBI Taxonomy" id="146035"/>
    <lineage>
        <taxon>Bacteria</taxon>
        <taxon>Bacillati</taxon>
        <taxon>Actinomycetota</taxon>
        <taxon>Actinomycetes</taxon>
        <taxon>Pseudonocardiales</taxon>
        <taxon>Pseudonocardiaceae</taxon>
        <taxon>Saccharopolyspora</taxon>
    </lineage>
</organism>
<dbReference type="EMBL" id="FOME01000002">
    <property type="protein sequence ID" value="SFD10610.1"/>
    <property type="molecule type" value="Genomic_DNA"/>
</dbReference>
<protein>
    <submittedName>
        <fullName evidence="2">Flp pilus assembly protein CpaB</fullName>
    </submittedName>
</protein>
<evidence type="ECO:0000313" key="2">
    <source>
        <dbReference type="EMBL" id="SEG80111.1"/>
    </source>
</evidence>
<dbReference type="AlphaFoldDB" id="A0A1H6D4C2"/>
<reference evidence="4 5" key="1">
    <citation type="submission" date="2016-10" db="EMBL/GenBank/DDBJ databases">
        <authorList>
            <person name="Varghese N."/>
            <person name="Submissions S."/>
        </authorList>
    </citation>
    <scope>NUCLEOTIDE SEQUENCE [LARGE SCALE GENOMIC DNA]</scope>
    <source>
        <strain evidence="5">ATCC 20501</strain>
        <strain evidence="3 4">CGMCC 4.3529</strain>
    </source>
</reference>
<sequence length="213" mass="22366">MTPKDRLNASLRDRIAALFRARRGVLLLRRSAAVALLLLAAVLAVQHHVPPRTGVPVLVAARDLPPGRVLSEVDVTRREMPVELVPDGAVPASPDALGRVLSAAARRGEPLTDARFDGLTAASGDAGTVSAPIRLADPEVADFLAPGRRVDIVTALAPPGDGSVLAENARVIAVQPEPDHRDQGRLVFVGLPERLAGEVAAASLNRTVTVTLR</sequence>
<keyword evidence="4" id="KW-1185">Reference proteome</keyword>
<reference evidence="2" key="2">
    <citation type="submission" date="2016-10" db="EMBL/GenBank/DDBJ databases">
        <authorList>
            <person name="de Groot N.N."/>
        </authorList>
    </citation>
    <scope>NUCLEOTIDE SEQUENCE [LARGE SCALE GENOMIC DNA]</scope>
    <source>
        <strain evidence="2">ATCC 20501</strain>
    </source>
</reference>
<evidence type="ECO:0000313" key="5">
    <source>
        <dbReference type="Proteomes" id="UP000236729"/>
    </source>
</evidence>
<accession>A0A1H6D4C2</accession>
<evidence type="ECO:0000259" key="1">
    <source>
        <dbReference type="SMART" id="SM00858"/>
    </source>
</evidence>
<accession>A0A1I1PXK0</accession>
<dbReference type="SMART" id="SM00858">
    <property type="entry name" value="SAF"/>
    <property type="match status" value="1"/>
</dbReference>
<gene>
    <name evidence="2" type="ORF">SAMN02982929_03951</name>
    <name evidence="3" type="ORF">SAMN05216506_102546</name>
</gene>
<dbReference type="Gene3D" id="3.90.1210.10">
    <property type="entry name" value="Antifreeze-like/N-acetylneuraminic acid synthase C-terminal domain"/>
    <property type="match status" value="1"/>
</dbReference>
<dbReference type="InterPro" id="IPR013974">
    <property type="entry name" value="SAF"/>
</dbReference>
<dbReference type="Proteomes" id="UP000199690">
    <property type="component" value="Unassembled WGS sequence"/>
</dbReference>
<name>A0A1H6D4C2_9PSEU</name>
<feature type="domain" description="SAF" evidence="1">
    <location>
        <begin position="55"/>
        <end position="117"/>
    </location>
</feature>
<dbReference type="CDD" id="cd11614">
    <property type="entry name" value="SAF_CpaB_FlgA_like"/>
    <property type="match status" value="1"/>
</dbReference>
<dbReference type="RefSeq" id="WP_093349742.1">
    <property type="nucleotide sequence ID" value="NZ_FNVB01000005.1"/>
</dbReference>